<evidence type="ECO:0000313" key="4">
    <source>
        <dbReference type="EMBL" id="NGP75417.1"/>
    </source>
</evidence>
<comment type="caution">
    <text evidence="4">The sequence shown here is derived from an EMBL/GenBank/DDBJ whole genome shotgun (WGS) entry which is preliminary data.</text>
</comment>
<feature type="active site" evidence="3">
    <location>
        <position position="46"/>
    </location>
</feature>
<dbReference type="Gene3D" id="3.10.310.10">
    <property type="entry name" value="Diaminopimelate Epimerase, Chain A, domain 1"/>
    <property type="match status" value="2"/>
</dbReference>
<keyword evidence="2" id="KW-0413">Isomerase</keyword>
<dbReference type="InterPro" id="IPR003719">
    <property type="entry name" value="Phenazine_PhzF-like"/>
</dbReference>
<evidence type="ECO:0000256" key="1">
    <source>
        <dbReference type="ARBA" id="ARBA00008270"/>
    </source>
</evidence>
<dbReference type="PIRSF" id="PIRSF016184">
    <property type="entry name" value="PhzC_PhzF"/>
    <property type="match status" value="1"/>
</dbReference>
<evidence type="ECO:0000313" key="5">
    <source>
        <dbReference type="Proteomes" id="UP000473278"/>
    </source>
</evidence>
<dbReference type="Pfam" id="PF02567">
    <property type="entry name" value="PhzC-PhzF"/>
    <property type="match status" value="1"/>
</dbReference>
<sequence>MKQKLYQVDAFAGKLFEGNPAAVCPLSEWLPDKKLRQIAMENNLSETAYFVQEEESYRIRWFTPTSEVDLCGHATLASAHVLFEHLQFDNSEITFSSNSGPLTVRKEKGLLVMNFPASVGERVADADALLKALGAESDEIYRATDYLVVLKDEGQVRDLEPDLPQLNRIETRGVIVTAPGNEFDFVSRFFAPAVGVDEDPVTGSAHTMLAPYWSGRLGKEKMLARQVSKRGGTVHCKVLGERVEISGEAITYFEGIIEI</sequence>
<dbReference type="GO" id="GO:0005737">
    <property type="term" value="C:cytoplasm"/>
    <property type="evidence" value="ECO:0007669"/>
    <property type="project" value="TreeGrafter"/>
</dbReference>
<evidence type="ECO:0000256" key="2">
    <source>
        <dbReference type="ARBA" id="ARBA00023235"/>
    </source>
</evidence>
<dbReference type="EMBL" id="JAALLT010000001">
    <property type="protein sequence ID" value="NGP75417.1"/>
    <property type="molecule type" value="Genomic_DNA"/>
</dbReference>
<dbReference type="RefSeq" id="WP_165138707.1">
    <property type="nucleotide sequence ID" value="NZ_JAALLT010000001.1"/>
</dbReference>
<gene>
    <name evidence="4" type="ORF">G3570_02145</name>
</gene>
<accession>A0A6M1SXX7</accession>
<dbReference type="PANTHER" id="PTHR13774">
    <property type="entry name" value="PHENAZINE BIOSYNTHESIS PROTEIN"/>
    <property type="match status" value="1"/>
</dbReference>
<dbReference type="SUPFAM" id="SSF54506">
    <property type="entry name" value="Diaminopimelate epimerase-like"/>
    <property type="match status" value="1"/>
</dbReference>
<dbReference type="AlphaFoldDB" id="A0A6M1SXX7"/>
<dbReference type="PANTHER" id="PTHR13774:SF17">
    <property type="entry name" value="PHENAZINE BIOSYNTHESIS-LIKE DOMAIN-CONTAINING PROTEIN"/>
    <property type="match status" value="1"/>
</dbReference>
<comment type="similarity">
    <text evidence="1">Belongs to the PhzF family.</text>
</comment>
<organism evidence="4 5">
    <name type="scientific">Halalkalibaculum roseum</name>
    <dbReference type="NCBI Taxonomy" id="2709311"/>
    <lineage>
        <taxon>Bacteria</taxon>
        <taxon>Pseudomonadati</taxon>
        <taxon>Balneolota</taxon>
        <taxon>Balneolia</taxon>
        <taxon>Balneolales</taxon>
        <taxon>Balneolaceae</taxon>
        <taxon>Halalkalibaculum</taxon>
    </lineage>
</organism>
<dbReference type="NCBIfam" id="TIGR00654">
    <property type="entry name" value="PhzF_family"/>
    <property type="match status" value="1"/>
</dbReference>
<name>A0A6M1SXX7_9BACT</name>
<evidence type="ECO:0000256" key="3">
    <source>
        <dbReference type="PIRSR" id="PIRSR016184-1"/>
    </source>
</evidence>
<proteinExistence type="inferred from homology"/>
<dbReference type="GO" id="GO:0016853">
    <property type="term" value="F:isomerase activity"/>
    <property type="evidence" value="ECO:0007669"/>
    <property type="project" value="UniProtKB-KW"/>
</dbReference>
<keyword evidence="5" id="KW-1185">Reference proteome</keyword>
<protein>
    <submittedName>
        <fullName evidence="4">PhzF family phenazine biosynthesis protein</fullName>
    </submittedName>
</protein>
<reference evidence="4 5" key="1">
    <citation type="submission" date="2020-02" db="EMBL/GenBank/DDBJ databases">
        <title>Balneolaceae bacterium YR4-1, complete genome.</title>
        <authorList>
            <person name="Li Y."/>
            <person name="Wu S."/>
        </authorList>
    </citation>
    <scope>NUCLEOTIDE SEQUENCE [LARGE SCALE GENOMIC DNA]</scope>
    <source>
        <strain evidence="4 5">YR4-1</strain>
    </source>
</reference>
<dbReference type="Proteomes" id="UP000473278">
    <property type="component" value="Unassembled WGS sequence"/>
</dbReference>